<dbReference type="AlphaFoldDB" id="A0A9Q0RPH5"/>
<name>A0A9Q0RPH5_BLOTA</name>
<feature type="region of interest" description="Disordered" evidence="1">
    <location>
        <begin position="1"/>
        <end position="25"/>
    </location>
</feature>
<feature type="compositionally biased region" description="Polar residues" evidence="1">
    <location>
        <begin position="237"/>
        <end position="269"/>
    </location>
</feature>
<feature type="region of interest" description="Disordered" evidence="1">
    <location>
        <begin position="223"/>
        <end position="294"/>
    </location>
</feature>
<keyword evidence="3" id="KW-1185">Reference proteome</keyword>
<dbReference type="Proteomes" id="UP001142055">
    <property type="component" value="Chromosome 2"/>
</dbReference>
<sequence length="294" mass="32285">MSPSFNPPFASTPTRNNTPQESFNWSIGMSAHSFPENANTQDFNDFSGQFNRNSQNPNFYDNLGFESSNSTNSSINSSRYSNMPPSYRTQASGFNHSCGTEFDPSCYHCCHTRGVPFQSDRTITNGFLNRVNIGSRGPTNMPQGPPIRSYSFSRANNTYCDDDYANSANIYGGSHSFTYGSIRDPPFHNDIFDIPQSSGRGGQRQPTNVMAMVYDHSDQLDVPFDHSTPGRGRSFVDVQNSSTGVHGSQHLINAATTPGNNDNRSLINMTPTDDVRTPTPTQDSPGLSTSKPTP</sequence>
<comment type="caution">
    <text evidence="2">The sequence shown here is derived from an EMBL/GenBank/DDBJ whole genome shotgun (WGS) entry which is preliminary data.</text>
</comment>
<reference evidence="2" key="1">
    <citation type="submission" date="2022-12" db="EMBL/GenBank/DDBJ databases">
        <title>Genome assemblies of Blomia tropicalis.</title>
        <authorList>
            <person name="Cui Y."/>
        </authorList>
    </citation>
    <scope>NUCLEOTIDE SEQUENCE</scope>
    <source>
        <tissue evidence="2">Adult mites</tissue>
    </source>
</reference>
<dbReference type="EMBL" id="JAPWDV010000002">
    <property type="protein sequence ID" value="KAJ6220796.1"/>
    <property type="molecule type" value="Genomic_DNA"/>
</dbReference>
<evidence type="ECO:0000313" key="3">
    <source>
        <dbReference type="Proteomes" id="UP001142055"/>
    </source>
</evidence>
<organism evidence="2 3">
    <name type="scientific">Blomia tropicalis</name>
    <name type="common">Mite</name>
    <dbReference type="NCBI Taxonomy" id="40697"/>
    <lineage>
        <taxon>Eukaryota</taxon>
        <taxon>Metazoa</taxon>
        <taxon>Ecdysozoa</taxon>
        <taxon>Arthropoda</taxon>
        <taxon>Chelicerata</taxon>
        <taxon>Arachnida</taxon>
        <taxon>Acari</taxon>
        <taxon>Acariformes</taxon>
        <taxon>Sarcoptiformes</taxon>
        <taxon>Astigmata</taxon>
        <taxon>Glycyphagoidea</taxon>
        <taxon>Echimyopodidae</taxon>
        <taxon>Blomia</taxon>
    </lineage>
</organism>
<accession>A0A9Q0RPH5</accession>
<evidence type="ECO:0000256" key="1">
    <source>
        <dbReference type="SAM" id="MobiDB-lite"/>
    </source>
</evidence>
<proteinExistence type="predicted"/>
<gene>
    <name evidence="2" type="ORF">RDWZM_006608</name>
</gene>
<protein>
    <submittedName>
        <fullName evidence="2">Uncharacterized protein</fullName>
    </submittedName>
</protein>
<feature type="compositionally biased region" description="Polar residues" evidence="1">
    <location>
        <begin position="284"/>
        <end position="294"/>
    </location>
</feature>
<evidence type="ECO:0000313" key="2">
    <source>
        <dbReference type="EMBL" id="KAJ6220796.1"/>
    </source>
</evidence>